<accession>A0ACB5UIV5</accession>
<organism evidence="1 2">
    <name type="scientific">Vallitalea maricola</name>
    <dbReference type="NCBI Taxonomy" id="3074433"/>
    <lineage>
        <taxon>Bacteria</taxon>
        <taxon>Bacillati</taxon>
        <taxon>Bacillota</taxon>
        <taxon>Clostridia</taxon>
        <taxon>Lachnospirales</taxon>
        <taxon>Vallitaleaceae</taxon>
        <taxon>Vallitalea</taxon>
    </lineage>
</organism>
<dbReference type="EMBL" id="BTPU01000027">
    <property type="protein sequence ID" value="GMQ62557.1"/>
    <property type="molecule type" value="Genomic_DNA"/>
</dbReference>
<evidence type="ECO:0000313" key="1">
    <source>
        <dbReference type="EMBL" id="GMQ62557.1"/>
    </source>
</evidence>
<proteinExistence type="predicted"/>
<gene>
    <name evidence="1" type="ORF">AN2V17_17890</name>
</gene>
<dbReference type="Proteomes" id="UP001374599">
    <property type="component" value="Unassembled WGS sequence"/>
</dbReference>
<protein>
    <submittedName>
        <fullName evidence="1">Uncharacterized protein</fullName>
    </submittedName>
</protein>
<sequence length="246" mass="28182">MRKIIMFLVILAVLISGCNPSNKKDKLDVNVYRSNESSKSIVVNEDNDEKVVEDDIVDDKITLDKIFPDEIGFGWIYNGTLDYGRSEEITKCYTEDGVKHIIIEGEEDDLSDGETGHDSTFTKDFQITDDGIKLSHKGSPVYLDNREFYLLKMPIEVGNSWEHDWYYGAKAKTEIIDVTDTTVITETVITEDNDDYYFKKARTTFEQGKGISTLEKVADEDFTITEKIYTFGKDYLKEEPNTESNH</sequence>
<keyword evidence="2" id="KW-1185">Reference proteome</keyword>
<comment type="caution">
    <text evidence="1">The sequence shown here is derived from an EMBL/GenBank/DDBJ whole genome shotgun (WGS) entry which is preliminary data.</text>
</comment>
<name>A0ACB5UIV5_9FIRM</name>
<reference evidence="1" key="1">
    <citation type="submission" date="2023-09" db="EMBL/GenBank/DDBJ databases">
        <title>Vallitalea sediminicola and Vallitalea maricola sp. nov., anaerobic bacteria isolated from marine sediment.</title>
        <authorList>
            <person name="Hirano S."/>
            <person name="Maeda A."/>
            <person name="Terahara T."/>
            <person name="Mori K."/>
            <person name="Hamada M."/>
            <person name="Matsumoto R."/>
            <person name="Kobayashi T."/>
        </authorList>
    </citation>
    <scope>NUCLEOTIDE SEQUENCE</scope>
    <source>
        <strain evidence="1">AN17-2</strain>
    </source>
</reference>
<evidence type="ECO:0000313" key="2">
    <source>
        <dbReference type="Proteomes" id="UP001374599"/>
    </source>
</evidence>